<sequence length="333" mass="35757">MRWNAWFISLPSSGAPGSPAGTHPSRPGGGGTTCGRGNRGETRHDGRVTVRTTAVRIPVGTLDVREAGPPDGPPVLLLHGFPQGPESWDEVVPALHDAGYRTIAPEQRGYAAGARPSGRGAYRVADLTSDALVVIAERAGGRAHVVGHDWGAAVAWRLASRYPDAVRSLTAVSVPPAAAYARSLVTTRQVLASWYVGAFQLPWVPERLLRPDDRGWSPVLEGALRRTGQTPERARRDAQRMAQPGALTAALNWYRGIAVGDLREGDPPVTVPTLFVWSDGDTAITRQGIELTHRHVTAPYTYAELRGVSHWVPEEAPDELAARLLDHLAAHPG</sequence>
<gene>
    <name evidence="4" type="ORF">HOP40_01465</name>
</gene>
<dbReference type="InterPro" id="IPR029058">
    <property type="entry name" value="AB_hydrolase_fold"/>
</dbReference>
<evidence type="ECO:0000313" key="4">
    <source>
        <dbReference type="EMBL" id="QJY50305.1"/>
    </source>
</evidence>
<proteinExistence type="predicted"/>
<evidence type="ECO:0000313" key="5">
    <source>
        <dbReference type="Proteomes" id="UP000505377"/>
    </source>
</evidence>
<keyword evidence="1 4" id="KW-0378">Hydrolase</keyword>
<dbReference type="EMBL" id="CP053564">
    <property type="protein sequence ID" value="QJY50305.1"/>
    <property type="molecule type" value="Genomic_DNA"/>
</dbReference>
<dbReference type="AlphaFoldDB" id="A0A6M6JSG4"/>
<protein>
    <submittedName>
        <fullName evidence="4">Alpha/beta fold hydrolase</fullName>
    </submittedName>
</protein>
<name>A0A6M6JSG4_9PSEU</name>
<feature type="region of interest" description="Disordered" evidence="2">
    <location>
        <begin position="11"/>
        <end position="44"/>
    </location>
</feature>
<dbReference type="Pfam" id="PF00561">
    <property type="entry name" value="Abhydrolase_1"/>
    <property type="match status" value="1"/>
</dbReference>
<dbReference type="PRINTS" id="PR00412">
    <property type="entry name" value="EPOXHYDRLASE"/>
</dbReference>
<organism evidence="4 5">
    <name type="scientific">Pseudonocardia broussonetiae</name>
    <dbReference type="NCBI Taxonomy" id="2736640"/>
    <lineage>
        <taxon>Bacteria</taxon>
        <taxon>Bacillati</taxon>
        <taxon>Actinomycetota</taxon>
        <taxon>Actinomycetes</taxon>
        <taxon>Pseudonocardiales</taxon>
        <taxon>Pseudonocardiaceae</taxon>
        <taxon>Pseudonocardia</taxon>
    </lineage>
</organism>
<dbReference type="InterPro" id="IPR000639">
    <property type="entry name" value="Epox_hydrolase-like"/>
</dbReference>
<dbReference type="Gene3D" id="3.40.50.1820">
    <property type="entry name" value="alpha/beta hydrolase"/>
    <property type="match status" value="1"/>
</dbReference>
<feature type="domain" description="AB hydrolase-1" evidence="3">
    <location>
        <begin position="73"/>
        <end position="316"/>
    </location>
</feature>
<evidence type="ECO:0000256" key="2">
    <source>
        <dbReference type="SAM" id="MobiDB-lite"/>
    </source>
</evidence>
<dbReference type="SUPFAM" id="SSF53474">
    <property type="entry name" value="alpha/beta-Hydrolases"/>
    <property type="match status" value="1"/>
</dbReference>
<dbReference type="InterPro" id="IPR000073">
    <property type="entry name" value="AB_hydrolase_1"/>
</dbReference>
<dbReference type="Proteomes" id="UP000505377">
    <property type="component" value="Chromosome"/>
</dbReference>
<dbReference type="PRINTS" id="PR00111">
    <property type="entry name" value="ABHYDROLASE"/>
</dbReference>
<dbReference type="PANTHER" id="PTHR43329">
    <property type="entry name" value="EPOXIDE HYDROLASE"/>
    <property type="match status" value="1"/>
</dbReference>
<dbReference type="KEGG" id="pbro:HOP40_01465"/>
<dbReference type="GO" id="GO:0016787">
    <property type="term" value="F:hydrolase activity"/>
    <property type="evidence" value="ECO:0007669"/>
    <property type="project" value="UniProtKB-KW"/>
</dbReference>
<feature type="compositionally biased region" description="Low complexity" evidence="2">
    <location>
        <begin position="11"/>
        <end position="21"/>
    </location>
</feature>
<evidence type="ECO:0000259" key="3">
    <source>
        <dbReference type="Pfam" id="PF00561"/>
    </source>
</evidence>
<reference evidence="4 5" key="1">
    <citation type="submission" date="2020-05" db="EMBL/GenBank/DDBJ databases">
        <authorList>
            <person name="Mo P."/>
        </authorList>
    </citation>
    <scope>NUCLEOTIDE SEQUENCE [LARGE SCALE GENOMIC DNA]</scope>
    <source>
        <strain evidence="4 5">Gen01</strain>
    </source>
</reference>
<accession>A0A6M6JSG4</accession>
<evidence type="ECO:0000256" key="1">
    <source>
        <dbReference type="ARBA" id="ARBA00022801"/>
    </source>
</evidence>
<keyword evidence="5" id="KW-1185">Reference proteome</keyword>